<proteinExistence type="predicted"/>
<dbReference type="AlphaFoldDB" id="A0A1I7Y570"/>
<accession>A0A1I7Y570</accession>
<sequence>MWGGDFFRNPSFVSLNMDDLFYDHVEHIVNFLPGKDVKTIAKVAKRSPELKNWRIAAKYHLKKRFLLDVDVRVKESDAGEGGVSVHLRVEKTLHNGRHEDWNFTEWQFAWIRNVKINTYEHSYGYVGVQTDLHQVLRAVGLPVDASTGATLDGSCCTTSVTPAISDTALKILQATQKEFVKVKMSRLGKDSSGACKN</sequence>
<evidence type="ECO:0000313" key="1">
    <source>
        <dbReference type="Proteomes" id="UP000095287"/>
    </source>
</evidence>
<protein>
    <submittedName>
        <fullName evidence="2">F-box domain-containing protein</fullName>
    </submittedName>
</protein>
<name>A0A1I7Y570_9BILA</name>
<evidence type="ECO:0000313" key="2">
    <source>
        <dbReference type="WBParaSite" id="L893_g12601.t1"/>
    </source>
</evidence>
<dbReference type="WBParaSite" id="L893_g12601.t1">
    <property type="protein sequence ID" value="L893_g12601.t1"/>
    <property type="gene ID" value="L893_g12601"/>
</dbReference>
<reference evidence="2" key="1">
    <citation type="submission" date="2016-11" db="UniProtKB">
        <authorList>
            <consortium name="WormBaseParasite"/>
        </authorList>
    </citation>
    <scope>IDENTIFICATION</scope>
</reference>
<keyword evidence="1" id="KW-1185">Reference proteome</keyword>
<dbReference type="Proteomes" id="UP000095287">
    <property type="component" value="Unplaced"/>
</dbReference>
<organism evidence="1 2">
    <name type="scientific">Steinernema glaseri</name>
    <dbReference type="NCBI Taxonomy" id="37863"/>
    <lineage>
        <taxon>Eukaryota</taxon>
        <taxon>Metazoa</taxon>
        <taxon>Ecdysozoa</taxon>
        <taxon>Nematoda</taxon>
        <taxon>Chromadorea</taxon>
        <taxon>Rhabditida</taxon>
        <taxon>Tylenchina</taxon>
        <taxon>Panagrolaimomorpha</taxon>
        <taxon>Strongyloidoidea</taxon>
        <taxon>Steinernematidae</taxon>
        <taxon>Steinernema</taxon>
    </lineage>
</organism>